<dbReference type="InterPro" id="IPR050351">
    <property type="entry name" value="BphY/WalK/GraS-like"/>
</dbReference>
<keyword evidence="10 11" id="KW-0472">Membrane</keyword>
<comment type="catalytic activity">
    <reaction evidence="1">
        <text>ATP + protein L-histidine = ADP + protein N-phospho-L-histidine.</text>
        <dbReference type="EC" id="2.7.13.3"/>
    </reaction>
</comment>
<evidence type="ECO:0000313" key="14">
    <source>
        <dbReference type="Proteomes" id="UP000271031"/>
    </source>
</evidence>
<keyword evidence="8" id="KW-0067">ATP-binding</keyword>
<dbReference type="PANTHER" id="PTHR45453">
    <property type="entry name" value="PHOSPHATE REGULON SENSOR PROTEIN PHOR"/>
    <property type="match status" value="1"/>
</dbReference>
<dbReference type="SUPFAM" id="SSF55874">
    <property type="entry name" value="ATPase domain of HSP90 chaperone/DNA topoisomerase II/histidine kinase"/>
    <property type="match status" value="1"/>
</dbReference>
<dbReference type="OrthoDB" id="9813151at2"/>
<comment type="caution">
    <text evidence="13">The sequence shown here is derived from an EMBL/GenBank/DDBJ whole genome shotgun (WGS) entry which is preliminary data.</text>
</comment>
<evidence type="ECO:0000313" key="13">
    <source>
        <dbReference type="EMBL" id="RNB90634.1"/>
    </source>
</evidence>
<comment type="subcellular location">
    <subcellularLocation>
        <location evidence="2">Cell membrane</location>
        <topology evidence="2">Multi-pass membrane protein</topology>
    </subcellularLocation>
</comment>
<dbReference type="FunFam" id="3.30.565.10:FF:000006">
    <property type="entry name" value="Sensor histidine kinase WalK"/>
    <property type="match status" value="1"/>
</dbReference>
<sequence>MIATRIRRFCKKQRDLFTLTQSQLTIRYSMLIMIFLALFIGAVYLLLNVAVSFEQERELQKITDQEVELIEAAIKTHSISELQIEDLNLIRDNSNQFFYYLVDTEGQVLYGDEYIHRVQREILERVKGWLPQPGEFRYETLMPVPPPAGKKLPPGFHTIRLLITGKTLTKGDQVVGIFYSGRDIGPIYEFMNGILLFLIGLGVLFWGISFLFSYFMSKRAIAPIRESFLRQREFVDNASHELRTPLAILKSSLDVFEIEEEDRLTGVSKKVMAHMKDEVRRMTRLIGDLLTLARSDSEQQSLKVESFDVVPVICDIQEALEVLAKEKAIELTVKMPTSIQIDGDRERLKQLFYILLDNALKYTPEGGRVTMVASVQTKEKKQWSVFRVQDTGVGIANEEQARIFDRFYRVNKNRSRQMGGTGLGLSIAKWIVEAHQGEIKVTSELQKGTTFVIMLPTRLER</sequence>
<dbReference type="CDD" id="cd00082">
    <property type="entry name" value="HisKA"/>
    <property type="match status" value="1"/>
</dbReference>
<evidence type="ECO:0000256" key="11">
    <source>
        <dbReference type="SAM" id="Phobius"/>
    </source>
</evidence>
<protein>
    <recommendedName>
        <fullName evidence="3">histidine kinase</fullName>
        <ecNumber evidence="3">2.7.13.3</ecNumber>
    </recommendedName>
</protein>
<dbReference type="PRINTS" id="PR00344">
    <property type="entry name" value="BCTRLSENSOR"/>
</dbReference>
<dbReference type="GO" id="GO:0005524">
    <property type="term" value="F:ATP binding"/>
    <property type="evidence" value="ECO:0007669"/>
    <property type="project" value="UniProtKB-KW"/>
</dbReference>
<dbReference type="SUPFAM" id="SSF47384">
    <property type="entry name" value="Homodimeric domain of signal transducing histidine kinase"/>
    <property type="match status" value="1"/>
</dbReference>
<gene>
    <name evidence="13" type="ORF">EDM56_09075</name>
</gene>
<dbReference type="InterPro" id="IPR036890">
    <property type="entry name" value="HATPase_C_sf"/>
</dbReference>
<organism evidence="13 14">
    <name type="scientific">Brevibacillus fluminis</name>
    <dbReference type="NCBI Taxonomy" id="511487"/>
    <lineage>
        <taxon>Bacteria</taxon>
        <taxon>Bacillati</taxon>
        <taxon>Bacillota</taxon>
        <taxon>Bacilli</taxon>
        <taxon>Bacillales</taxon>
        <taxon>Paenibacillaceae</taxon>
        <taxon>Brevibacillus</taxon>
    </lineage>
</organism>
<reference evidence="13 14" key="1">
    <citation type="submission" date="2018-10" db="EMBL/GenBank/DDBJ databases">
        <title>Phylogenomics of Brevibacillus.</title>
        <authorList>
            <person name="Dunlap C."/>
        </authorList>
    </citation>
    <scope>NUCLEOTIDE SEQUENCE [LARGE SCALE GENOMIC DNA]</scope>
    <source>
        <strain evidence="13 14">JCM 15716</strain>
    </source>
</reference>
<feature type="domain" description="Histidine kinase" evidence="12">
    <location>
        <begin position="237"/>
        <end position="459"/>
    </location>
</feature>
<evidence type="ECO:0000256" key="6">
    <source>
        <dbReference type="ARBA" id="ARBA00022741"/>
    </source>
</evidence>
<evidence type="ECO:0000256" key="8">
    <source>
        <dbReference type="ARBA" id="ARBA00022840"/>
    </source>
</evidence>
<dbReference type="EMBL" id="RHHQ01000007">
    <property type="protein sequence ID" value="RNB90634.1"/>
    <property type="molecule type" value="Genomic_DNA"/>
</dbReference>
<evidence type="ECO:0000259" key="12">
    <source>
        <dbReference type="PROSITE" id="PS50109"/>
    </source>
</evidence>
<accession>A0A3M8DRW4</accession>
<dbReference type="InterPro" id="IPR004358">
    <property type="entry name" value="Sig_transdc_His_kin-like_C"/>
</dbReference>
<dbReference type="Pfam" id="PF02518">
    <property type="entry name" value="HATPase_c"/>
    <property type="match status" value="1"/>
</dbReference>
<dbReference type="SMART" id="SM00387">
    <property type="entry name" value="HATPase_c"/>
    <property type="match status" value="1"/>
</dbReference>
<dbReference type="InterPro" id="IPR005467">
    <property type="entry name" value="His_kinase_dom"/>
</dbReference>
<dbReference type="PANTHER" id="PTHR45453:SF1">
    <property type="entry name" value="PHOSPHATE REGULON SENSOR PROTEIN PHOR"/>
    <property type="match status" value="1"/>
</dbReference>
<dbReference type="InterPro" id="IPR003594">
    <property type="entry name" value="HATPase_dom"/>
</dbReference>
<keyword evidence="7 13" id="KW-0418">Kinase</keyword>
<keyword evidence="11" id="KW-0812">Transmembrane</keyword>
<keyword evidence="5" id="KW-0808">Transferase</keyword>
<dbReference type="RefSeq" id="WP_122917561.1">
    <property type="nucleotide sequence ID" value="NZ_RHHQ01000007.1"/>
</dbReference>
<dbReference type="FunFam" id="1.10.287.130:FF:000001">
    <property type="entry name" value="Two-component sensor histidine kinase"/>
    <property type="match status" value="1"/>
</dbReference>
<evidence type="ECO:0000256" key="4">
    <source>
        <dbReference type="ARBA" id="ARBA00022553"/>
    </source>
</evidence>
<keyword evidence="4" id="KW-0597">Phosphoprotein</keyword>
<name>A0A3M8DRW4_9BACL</name>
<dbReference type="Pfam" id="PF00512">
    <property type="entry name" value="HisKA"/>
    <property type="match status" value="1"/>
</dbReference>
<dbReference type="GO" id="GO:0016036">
    <property type="term" value="P:cellular response to phosphate starvation"/>
    <property type="evidence" value="ECO:0007669"/>
    <property type="project" value="TreeGrafter"/>
</dbReference>
<dbReference type="Gene3D" id="1.10.287.130">
    <property type="match status" value="1"/>
</dbReference>
<evidence type="ECO:0000256" key="10">
    <source>
        <dbReference type="ARBA" id="ARBA00023136"/>
    </source>
</evidence>
<dbReference type="SMART" id="SM00388">
    <property type="entry name" value="HisKA"/>
    <property type="match status" value="1"/>
</dbReference>
<evidence type="ECO:0000256" key="9">
    <source>
        <dbReference type="ARBA" id="ARBA00023012"/>
    </source>
</evidence>
<evidence type="ECO:0000256" key="1">
    <source>
        <dbReference type="ARBA" id="ARBA00000085"/>
    </source>
</evidence>
<evidence type="ECO:0000256" key="7">
    <source>
        <dbReference type="ARBA" id="ARBA00022777"/>
    </source>
</evidence>
<dbReference type="GO" id="GO:0005886">
    <property type="term" value="C:plasma membrane"/>
    <property type="evidence" value="ECO:0007669"/>
    <property type="project" value="UniProtKB-SubCell"/>
</dbReference>
<dbReference type="InterPro" id="IPR036097">
    <property type="entry name" value="HisK_dim/P_sf"/>
</dbReference>
<keyword evidence="11" id="KW-1133">Transmembrane helix</keyword>
<evidence type="ECO:0000256" key="5">
    <source>
        <dbReference type="ARBA" id="ARBA00022679"/>
    </source>
</evidence>
<feature type="transmembrane region" description="Helical" evidence="11">
    <location>
        <begin position="194"/>
        <end position="216"/>
    </location>
</feature>
<dbReference type="PROSITE" id="PS50109">
    <property type="entry name" value="HIS_KIN"/>
    <property type="match status" value="1"/>
</dbReference>
<keyword evidence="14" id="KW-1185">Reference proteome</keyword>
<dbReference type="AlphaFoldDB" id="A0A3M8DRW4"/>
<evidence type="ECO:0000256" key="2">
    <source>
        <dbReference type="ARBA" id="ARBA00004651"/>
    </source>
</evidence>
<dbReference type="Gene3D" id="3.30.565.10">
    <property type="entry name" value="Histidine kinase-like ATPase, C-terminal domain"/>
    <property type="match status" value="1"/>
</dbReference>
<keyword evidence="9" id="KW-0902">Two-component regulatory system</keyword>
<dbReference type="Proteomes" id="UP000271031">
    <property type="component" value="Unassembled WGS sequence"/>
</dbReference>
<proteinExistence type="predicted"/>
<dbReference type="InterPro" id="IPR003661">
    <property type="entry name" value="HisK_dim/P_dom"/>
</dbReference>
<dbReference type="GO" id="GO:0000155">
    <property type="term" value="F:phosphorelay sensor kinase activity"/>
    <property type="evidence" value="ECO:0007669"/>
    <property type="project" value="InterPro"/>
</dbReference>
<dbReference type="GO" id="GO:0004721">
    <property type="term" value="F:phosphoprotein phosphatase activity"/>
    <property type="evidence" value="ECO:0007669"/>
    <property type="project" value="TreeGrafter"/>
</dbReference>
<keyword evidence="6" id="KW-0547">Nucleotide-binding</keyword>
<dbReference type="EC" id="2.7.13.3" evidence="3"/>
<evidence type="ECO:0000256" key="3">
    <source>
        <dbReference type="ARBA" id="ARBA00012438"/>
    </source>
</evidence>
<feature type="transmembrane region" description="Helical" evidence="11">
    <location>
        <begin position="26"/>
        <end position="47"/>
    </location>
</feature>